<keyword evidence="3" id="KW-0238">DNA-binding</keyword>
<dbReference type="InterPro" id="IPR014036">
    <property type="entry name" value="DeoR-like_C"/>
</dbReference>
<evidence type="ECO:0000313" key="6">
    <source>
        <dbReference type="EMBL" id="MBS2100741.1"/>
    </source>
</evidence>
<dbReference type="InterPro" id="IPR036388">
    <property type="entry name" value="WH-like_DNA-bd_sf"/>
</dbReference>
<dbReference type="Pfam" id="PF00455">
    <property type="entry name" value="DeoRC"/>
    <property type="match status" value="1"/>
</dbReference>
<keyword evidence="2" id="KW-0805">Transcription regulation</keyword>
<evidence type="ECO:0000256" key="2">
    <source>
        <dbReference type="ARBA" id="ARBA00023015"/>
    </source>
</evidence>
<dbReference type="SMART" id="SM00420">
    <property type="entry name" value="HTH_DEOR"/>
    <property type="match status" value="1"/>
</dbReference>
<dbReference type="Gene3D" id="1.10.10.10">
    <property type="entry name" value="Winged helix-like DNA-binding domain superfamily/Winged helix DNA-binding domain"/>
    <property type="match status" value="1"/>
</dbReference>
<comment type="caution">
    <text evidence="6">The sequence shown here is derived from an EMBL/GenBank/DDBJ whole genome shotgun (WGS) entry which is preliminary data.</text>
</comment>
<dbReference type="InterPro" id="IPR036390">
    <property type="entry name" value="WH_DNA-bd_sf"/>
</dbReference>
<dbReference type="InterPro" id="IPR001034">
    <property type="entry name" value="DeoR_HTH"/>
</dbReference>
<evidence type="ECO:0000259" key="5">
    <source>
        <dbReference type="PROSITE" id="PS51000"/>
    </source>
</evidence>
<proteinExistence type="predicted"/>
<dbReference type="InterPro" id="IPR018356">
    <property type="entry name" value="Tscrpt_reg_HTH_DeoR_CS"/>
</dbReference>
<dbReference type="SMART" id="SM01134">
    <property type="entry name" value="DeoRC"/>
    <property type="match status" value="1"/>
</dbReference>
<name>A0ABS5K243_9BACT</name>
<keyword evidence="4" id="KW-0804">Transcription</keyword>
<feature type="domain" description="HTH deoR-type" evidence="5">
    <location>
        <begin position="3"/>
        <end position="58"/>
    </location>
</feature>
<dbReference type="Proteomes" id="UP000708576">
    <property type="component" value="Unassembled WGS sequence"/>
</dbReference>
<sequence length="253" mass="28195">MLKEERQNIILEKIKQSSKVLSSELSVDLDVSEDTIRRDLKELSQKGLIRKVHGGAILNDSHSYIPMNYDDRKSFAAEEKLLIAQKAISLLKDDMLIFIDGGTTNLEIAKQLPSDLRLSVMTNCLPVASELLSKANVHTYFLGGEFLSDVPITVGTDTLNLLNEVNADIFFIGTRSLSIDRGLTDIDRSEVLVKRKMAERSAKTVSVALSEKLDSVQNFNIIPIEKLDILITELNPDNPILRPYTNLSGLQVI</sequence>
<dbReference type="SUPFAM" id="SSF46785">
    <property type="entry name" value="Winged helix' DNA-binding domain"/>
    <property type="match status" value="1"/>
</dbReference>
<dbReference type="PRINTS" id="PR00037">
    <property type="entry name" value="HTHLACR"/>
</dbReference>
<dbReference type="EMBL" id="JAGUCO010000028">
    <property type="protein sequence ID" value="MBS2100741.1"/>
    <property type="molecule type" value="Genomic_DNA"/>
</dbReference>
<protein>
    <submittedName>
        <fullName evidence="6">DeoR/GlpR transcriptional regulator</fullName>
    </submittedName>
</protein>
<keyword evidence="7" id="KW-1185">Reference proteome</keyword>
<dbReference type="InterPro" id="IPR050313">
    <property type="entry name" value="Carb_Metab_HTH_regulators"/>
</dbReference>
<dbReference type="PANTHER" id="PTHR30363">
    <property type="entry name" value="HTH-TYPE TRANSCRIPTIONAL REGULATOR SRLR-RELATED"/>
    <property type="match status" value="1"/>
</dbReference>
<dbReference type="PANTHER" id="PTHR30363:SF4">
    <property type="entry name" value="GLYCEROL-3-PHOSPHATE REGULON REPRESSOR"/>
    <property type="match status" value="1"/>
</dbReference>
<evidence type="ECO:0000256" key="3">
    <source>
        <dbReference type="ARBA" id="ARBA00023125"/>
    </source>
</evidence>
<reference evidence="6 7" key="1">
    <citation type="journal article" date="2015" name="Int. J. Syst. Evol. Microbiol.">
        <title>Carboxylicivirga linearis sp. nov., isolated from a sea cucumber culture pond.</title>
        <authorList>
            <person name="Wang F.Q."/>
            <person name="Zhou Y.X."/>
            <person name="Lin X.Z."/>
            <person name="Chen G.J."/>
            <person name="Du Z.J."/>
        </authorList>
    </citation>
    <scope>NUCLEOTIDE SEQUENCE [LARGE SCALE GENOMIC DNA]</scope>
    <source>
        <strain evidence="6 7">FB218</strain>
    </source>
</reference>
<dbReference type="SUPFAM" id="SSF100950">
    <property type="entry name" value="NagB/RpiA/CoA transferase-like"/>
    <property type="match status" value="1"/>
</dbReference>
<evidence type="ECO:0000256" key="4">
    <source>
        <dbReference type="ARBA" id="ARBA00023163"/>
    </source>
</evidence>
<organism evidence="6 7">
    <name type="scientific">Carboxylicivirga linearis</name>
    <dbReference type="NCBI Taxonomy" id="1628157"/>
    <lineage>
        <taxon>Bacteria</taxon>
        <taxon>Pseudomonadati</taxon>
        <taxon>Bacteroidota</taxon>
        <taxon>Bacteroidia</taxon>
        <taxon>Marinilabiliales</taxon>
        <taxon>Marinilabiliaceae</taxon>
        <taxon>Carboxylicivirga</taxon>
    </lineage>
</organism>
<keyword evidence="1" id="KW-0678">Repressor</keyword>
<dbReference type="PROSITE" id="PS51000">
    <property type="entry name" value="HTH_DEOR_2"/>
    <property type="match status" value="1"/>
</dbReference>
<dbReference type="PROSITE" id="PS00894">
    <property type="entry name" value="HTH_DEOR_1"/>
    <property type="match status" value="1"/>
</dbReference>
<dbReference type="InterPro" id="IPR037171">
    <property type="entry name" value="NagB/RpiA_transferase-like"/>
</dbReference>
<accession>A0ABS5K243</accession>
<dbReference type="Gene3D" id="3.40.50.1360">
    <property type="match status" value="1"/>
</dbReference>
<evidence type="ECO:0000256" key="1">
    <source>
        <dbReference type="ARBA" id="ARBA00022491"/>
    </source>
</evidence>
<dbReference type="RefSeq" id="WP_212219180.1">
    <property type="nucleotide sequence ID" value="NZ_JAGUCO010000028.1"/>
</dbReference>
<dbReference type="Pfam" id="PF08220">
    <property type="entry name" value="HTH_DeoR"/>
    <property type="match status" value="1"/>
</dbReference>
<gene>
    <name evidence="6" type="ORF">KEM10_20810</name>
</gene>
<evidence type="ECO:0000313" key="7">
    <source>
        <dbReference type="Proteomes" id="UP000708576"/>
    </source>
</evidence>